<keyword evidence="2" id="KW-1133">Transmembrane helix</keyword>
<accession>A0A9P0C3P3</accession>
<organism evidence="3 4">
    <name type="scientific">Bemisia tabaci</name>
    <name type="common">Sweetpotato whitefly</name>
    <name type="synonym">Aleurodes tabaci</name>
    <dbReference type="NCBI Taxonomy" id="7038"/>
    <lineage>
        <taxon>Eukaryota</taxon>
        <taxon>Metazoa</taxon>
        <taxon>Ecdysozoa</taxon>
        <taxon>Arthropoda</taxon>
        <taxon>Hexapoda</taxon>
        <taxon>Insecta</taxon>
        <taxon>Pterygota</taxon>
        <taxon>Neoptera</taxon>
        <taxon>Paraneoptera</taxon>
        <taxon>Hemiptera</taxon>
        <taxon>Sternorrhyncha</taxon>
        <taxon>Aleyrodoidea</taxon>
        <taxon>Aleyrodidae</taxon>
        <taxon>Aleyrodinae</taxon>
        <taxon>Bemisia</taxon>
    </lineage>
</organism>
<evidence type="ECO:0000256" key="2">
    <source>
        <dbReference type="SAM" id="Phobius"/>
    </source>
</evidence>
<proteinExistence type="predicted"/>
<evidence type="ECO:0000256" key="1">
    <source>
        <dbReference type="SAM" id="MobiDB-lite"/>
    </source>
</evidence>
<reference evidence="3" key="1">
    <citation type="submission" date="2021-12" db="EMBL/GenBank/DDBJ databases">
        <authorList>
            <person name="King R."/>
        </authorList>
    </citation>
    <scope>NUCLEOTIDE SEQUENCE</scope>
</reference>
<keyword evidence="2" id="KW-0472">Membrane</keyword>
<keyword evidence="2" id="KW-0812">Transmembrane</keyword>
<evidence type="ECO:0000313" key="4">
    <source>
        <dbReference type="Proteomes" id="UP001152759"/>
    </source>
</evidence>
<feature type="region of interest" description="Disordered" evidence="1">
    <location>
        <begin position="64"/>
        <end position="112"/>
    </location>
</feature>
<keyword evidence="4" id="KW-1185">Reference proteome</keyword>
<sequence length="456" mass="50229">MTSAGMQAALYIREQQKLRLKKKRGRFELPTHVATKEIAPFPAYPPSSWGKAATAWLEKEKRGTSYSFDEHRPRHSSDPHRKWSRRHRIQDSSYGGSSSDEDELPGHGPGAAGQQSSAANMLLYVGLFTVAIGLVIGFVGTGEKGFKTLELRLIGPTLICSGLFCCLIRILLCLCPSRCFRSCLRGPKKLKLGRGPRGPGGLEMGPGHTLNRHAFPADKQTDYYKYLPFAVLDKHPEQFILLRDTSHEKRSLIKPQGKRASDQSLCVPHINILNASSSDSVHDKGGRFEDDPHSLNSSYENLIIKSCSSNLETAQNVSTLLLVQEDKRELARLKSTLTFPDEDDQELSNAELSSDNLYYGHNLSSSCEDCNHLLPDADPDPDEPLRSPPPAKPQEPSSSRPPEVDPLSEPSSSESSSLASSVKINSSQKTVCFNFSDKTTNELVLSPDSLQSKPST</sequence>
<dbReference type="Proteomes" id="UP001152759">
    <property type="component" value="Chromosome 2"/>
</dbReference>
<feature type="region of interest" description="Disordered" evidence="1">
    <location>
        <begin position="370"/>
        <end position="424"/>
    </location>
</feature>
<feature type="transmembrane region" description="Helical" evidence="2">
    <location>
        <begin position="153"/>
        <end position="172"/>
    </location>
</feature>
<protein>
    <submittedName>
        <fullName evidence="3">Uncharacterized protein</fullName>
    </submittedName>
</protein>
<feature type="transmembrane region" description="Helical" evidence="2">
    <location>
        <begin position="121"/>
        <end position="141"/>
    </location>
</feature>
<dbReference type="EMBL" id="OU963863">
    <property type="protein sequence ID" value="CAH0765774.1"/>
    <property type="molecule type" value="Genomic_DNA"/>
</dbReference>
<gene>
    <name evidence="3" type="ORF">BEMITA_LOCUS3931</name>
</gene>
<name>A0A9P0C3P3_BEMTA</name>
<feature type="compositionally biased region" description="Basic and acidic residues" evidence="1">
    <location>
        <begin position="64"/>
        <end position="81"/>
    </location>
</feature>
<evidence type="ECO:0000313" key="3">
    <source>
        <dbReference type="EMBL" id="CAH0765774.1"/>
    </source>
</evidence>
<feature type="compositionally biased region" description="Low complexity" evidence="1">
    <location>
        <begin position="407"/>
        <end position="421"/>
    </location>
</feature>
<dbReference type="AlphaFoldDB" id="A0A9P0C3P3"/>